<keyword evidence="7" id="KW-1185">Reference proteome</keyword>
<dbReference type="GO" id="GO:0005783">
    <property type="term" value="C:endoplasmic reticulum"/>
    <property type="evidence" value="ECO:0007669"/>
    <property type="project" value="TreeGrafter"/>
</dbReference>
<comment type="caution">
    <text evidence="6">The sequence shown here is derived from an EMBL/GenBank/DDBJ whole genome shotgun (WGS) entry which is preliminary data.</text>
</comment>
<dbReference type="Pfam" id="PF01027">
    <property type="entry name" value="Bax1-I"/>
    <property type="match status" value="1"/>
</dbReference>
<gene>
    <name evidence="6" type="ORF">DdX_15820</name>
</gene>
<evidence type="ECO:0000256" key="5">
    <source>
        <dbReference type="RuleBase" id="RU004379"/>
    </source>
</evidence>
<dbReference type="AlphaFoldDB" id="A0AAD4MU78"/>
<comment type="similarity">
    <text evidence="5">Belongs to the BI1 family.</text>
</comment>
<organism evidence="6 7">
    <name type="scientific">Ditylenchus destructor</name>
    <dbReference type="NCBI Taxonomy" id="166010"/>
    <lineage>
        <taxon>Eukaryota</taxon>
        <taxon>Metazoa</taxon>
        <taxon>Ecdysozoa</taxon>
        <taxon>Nematoda</taxon>
        <taxon>Chromadorea</taxon>
        <taxon>Rhabditida</taxon>
        <taxon>Tylenchina</taxon>
        <taxon>Tylenchomorpha</taxon>
        <taxon>Sphaerularioidea</taxon>
        <taxon>Anguinidae</taxon>
        <taxon>Anguininae</taxon>
        <taxon>Ditylenchus</taxon>
    </lineage>
</organism>
<evidence type="ECO:0000256" key="2">
    <source>
        <dbReference type="ARBA" id="ARBA00022692"/>
    </source>
</evidence>
<feature type="transmembrane region" description="Helical" evidence="5">
    <location>
        <begin position="226"/>
        <end position="252"/>
    </location>
</feature>
<feature type="transmembrane region" description="Helical" evidence="5">
    <location>
        <begin position="127"/>
        <end position="149"/>
    </location>
</feature>
<sequence length="298" mass="32824">MYPIATKDTMVIVENDQLPIIPSKSLEFNDKSIRAAFIRKVFALVTVMLCMVAAITSIPFFVPSVKEHFRHNRWWLVGSIALFIALYLPLLCIKSLTRTFPINLLLTGVLTLSMGFVAMTACAYFDIVIVLIALLVTAVSCATIIIFTLQTKFDLTSWAGHAIVALISLILIGAAVILLIFVFSIKYLYVIVAIIAAVILMVVLSIDVERMMSGKRGSGDMSPEDYIPAAVQLFLDIMLVFFLILLVVALLAGGGKGCNDCNAGGGPHFFPNFGLYYWLCLERERSESRSEVTPVQRA</sequence>
<evidence type="ECO:0000313" key="7">
    <source>
        <dbReference type="Proteomes" id="UP001201812"/>
    </source>
</evidence>
<dbReference type="GO" id="GO:2001234">
    <property type="term" value="P:negative regulation of apoptotic signaling pathway"/>
    <property type="evidence" value="ECO:0007669"/>
    <property type="project" value="TreeGrafter"/>
</dbReference>
<feature type="transmembrane region" description="Helical" evidence="5">
    <location>
        <begin position="187"/>
        <end position="206"/>
    </location>
</feature>
<keyword evidence="4 5" id="KW-0472">Membrane</keyword>
<dbReference type="EMBL" id="JAKKPZ010000109">
    <property type="protein sequence ID" value="KAI1701873.1"/>
    <property type="molecule type" value="Genomic_DNA"/>
</dbReference>
<name>A0AAD4MU78_9BILA</name>
<evidence type="ECO:0000313" key="6">
    <source>
        <dbReference type="EMBL" id="KAI1701873.1"/>
    </source>
</evidence>
<dbReference type="GO" id="GO:0016020">
    <property type="term" value="C:membrane"/>
    <property type="evidence" value="ECO:0007669"/>
    <property type="project" value="UniProtKB-SubCell"/>
</dbReference>
<feature type="transmembrane region" description="Helical" evidence="5">
    <location>
        <begin position="41"/>
        <end position="62"/>
    </location>
</feature>
<evidence type="ECO:0000256" key="1">
    <source>
        <dbReference type="ARBA" id="ARBA00004141"/>
    </source>
</evidence>
<evidence type="ECO:0000256" key="3">
    <source>
        <dbReference type="ARBA" id="ARBA00022989"/>
    </source>
</evidence>
<feature type="transmembrane region" description="Helical" evidence="5">
    <location>
        <begin position="161"/>
        <end position="181"/>
    </location>
</feature>
<accession>A0AAD4MU78</accession>
<comment type="subcellular location">
    <subcellularLocation>
        <location evidence="1">Membrane</location>
        <topology evidence="1">Multi-pass membrane protein</topology>
    </subcellularLocation>
</comment>
<feature type="transmembrane region" description="Helical" evidence="5">
    <location>
        <begin position="74"/>
        <end position="93"/>
    </location>
</feature>
<keyword evidence="3 5" id="KW-1133">Transmembrane helix</keyword>
<dbReference type="PANTHER" id="PTHR23291">
    <property type="entry name" value="BAX INHIBITOR-RELATED"/>
    <property type="match status" value="1"/>
</dbReference>
<dbReference type="Proteomes" id="UP001201812">
    <property type="component" value="Unassembled WGS sequence"/>
</dbReference>
<protein>
    <submittedName>
        <fullName evidence="6">Inhibitor of apoptosis-promoting bax1 domain-containing protein</fullName>
    </submittedName>
</protein>
<dbReference type="PANTHER" id="PTHR23291:SF127">
    <property type="entry name" value="PROTEIN LIFEGUARD 1-LIKE"/>
    <property type="match status" value="1"/>
</dbReference>
<evidence type="ECO:0000256" key="4">
    <source>
        <dbReference type="ARBA" id="ARBA00023136"/>
    </source>
</evidence>
<keyword evidence="2 5" id="KW-0812">Transmembrane</keyword>
<proteinExistence type="inferred from homology"/>
<reference evidence="6" key="1">
    <citation type="submission" date="2022-01" db="EMBL/GenBank/DDBJ databases">
        <title>Genome Sequence Resource for Two Populations of Ditylenchus destructor, the Migratory Endoparasitic Phytonematode.</title>
        <authorList>
            <person name="Zhang H."/>
            <person name="Lin R."/>
            <person name="Xie B."/>
        </authorList>
    </citation>
    <scope>NUCLEOTIDE SEQUENCE</scope>
    <source>
        <strain evidence="6">BazhouSP</strain>
    </source>
</reference>
<dbReference type="InterPro" id="IPR006214">
    <property type="entry name" value="Bax_inhibitor_1-related"/>
</dbReference>
<feature type="transmembrane region" description="Helical" evidence="5">
    <location>
        <begin position="100"/>
        <end position="121"/>
    </location>
</feature>
<dbReference type="GO" id="GO:0005794">
    <property type="term" value="C:Golgi apparatus"/>
    <property type="evidence" value="ECO:0007669"/>
    <property type="project" value="TreeGrafter"/>
</dbReference>